<gene>
    <name evidence="2" type="ORF">PACLA_8A057704</name>
</gene>
<dbReference type="OrthoDB" id="5950353at2759"/>
<evidence type="ECO:0000313" key="2">
    <source>
        <dbReference type="EMBL" id="CAB4003517.1"/>
    </source>
</evidence>
<accession>A0A7D9I8H2</accession>
<evidence type="ECO:0000256" key="1">
    <source>
        <dbReference type="SAM" id="MobiDB-lite"/>
    </source>
</evidence>
<keyword evidence="3" id="KW-1185">Reference proteome</keyword>
<name>A0A7D9I8H2_PARCT</name>
<dbReference type="AlphaFoldDB" id="A0A7D9I8H2"/>
<proteinExistence type="predicted"/>
<organism evidence="2 3">
    <name type="scientific">Paramuricea clavata</name>
    <name type="common">Red gorgonian</name>
    <name type="synonym">Violescent sea-whip</name>
    <dbReference type="NCBI Taxonomy" id="317549"/>
    <lineage>
        <taxon>Eukaryota</taxon>
        <taxon>Metazoa</taxon>
        <taxon>Cnidaria</taxon>
        <taxon>Anthozoa</taxon>
        <taxon>Octocorallia</taxon>
        <taxon>Malacalcyonacea</taxon>
        <taxon>Plexauridae</taxon>
        <taxon>Paramuricea</taxon>
    </lineage>
</organism>
<sequence>MGIFDRFKKMGNNCVKKHIQLPDDCVKDEKHKIAQPGKSSKTSGSFGHRRLGSTASTVSGDDIKLVWANSKDSSNLFDQLGAKDIFKRFNNFLESWKCWQDEERQCKEMLGFDLDMKLVESLCVIPSGMRLGLGCGSMTEDYDFYLDIDPIIQLSEISGYLSSTFQKAIDIFKSLAKQMKILIEQGEVICLDLSKFLSILRHLMVFHTSCLLVCNS</sequence>
<protein>
    <submittedName>
        <fullName evidence="2">Uncharacterized protein</fullName>
    </submittedName>
</protein>
<feature type="region of interest" description="Disordered" evidence="1">
    <location>
        <begin position="30"/>
        <end position="55"/>
    </location>
</feature>
<reference evidence="2" key="1">
    <citation type="submission" date="2020-04" db="EMBL/GenBank/DDBJ databases">
        <authorList>
            <person name="Alioto T."/>
            <person name="Alioto T."/>
            <person name="Gomez Garrido J."/>
        </authorList>
    </citation>
    <scope>NUCLEOTIDE SEQUENCE</scope>
    <source>
        <strain evidence="2">A484AB</strain>
    </source>
</reference>
<dbReference type="EMBL" id="CACRXK020004649">
    <property type="protein sequence ID" value="CAB4003517.1"/>
    <property type="molecule type" value="Genomic_DNA"/>
</dbReference>
<evidence type="ECO:0000313" key="3">
    <source>
        <dbReference type="Proteomes" id="UP001152795"/>
    </source>
</evidence>
<dbReference type="Proteomes" id="UP001152795">
    <property type="component" value="Unassembled WGS sequence"/>
</dbReference>
<comment type="caution">
    <text evidence="2">The sequence shown here is derived from an EMBL/GenBank/DDBJ whole genome shotgun (WGS) entry which is preliminary data.</text>
</comment>